<dbReference type="Pfam" id="PF24698">
    <property type="entry name" value="DUF7662"/>
    <property type="match status" value="1"/>
</dbReference>
<evidence type="ECO:0000313" key="3">
    <source>
        <dbReference type="EMBL" id="MET3525148.1"/>
    </source>
</evidence>
<evidence type="ECO:0000259" key="2">
    <source>
        <dbReference type="Pfam" id="PF24698"/>
    </source>
</evidence>
<keyword evidence="1" id="KW-0812">Transmembrane</keyword>
<keyword evidence="1" id="KW-0472">Membrane</keyword>
<gene>
    <name evidence="3" type="ORF">ABID41_000243</name>
</gene>
<organism evidence="3 4">
    <name type="scientific">Phenylobacterium koreense</name>
    <dbReference type="NCBI Taxonomy" id="266125"/>
    <lineage>
        <taxon>Bacteria</taxon>
        <taxon>Pseudomonadati</taxon>
        <taxon>Pseudomonadota</taxon>
        <taxon>Alphaproteobacteria</taxon>
        <taxon>Caulobacterales</taxon>
        <taxon>Caulobacteraceae</taxon>
        <taxon>Phenylobacterium</taxon>
    </lineage>
</organism>
<evidence type="ECO:0000256" key="1">
    <source>
        <dbReference type="SAM" id="Phobius"/>
    </source>
</evidence>
<proteinExistence type="predicted"/>
<name>A0ABV2EDQ3_9CAUL</name>
<feature type="domain" description="DUF7662" evidence="2">
    <location>
        <begin position="4"/>
        <end position="74"/>
    </location>
</feature>
<dbReference type="InterPro" id="IPR056079">
    <property type="entry name" value="DUF7662"/>
</dbReference>
<dbReference type="RefSeq" id="WP_331932153.1">
    <property type="nucleotide sequence ID" value="NZ_JBEPLU010000001.1"/>
</dbReference>
<comment type="caution">
    <text evidence="3">The sequence shown here is derived from an EMBL/GenBank/DDBJ whole genome shotgun (WGS) entry which is preliminary data.</text>
</comment>
<protein>
    <recommendedName>
        <fullName evidence="2">DUF7662 domain-containing protein</fullName>
    </recommendedName>
</protein>
<accession>A0ABV2EDQ3</accession>
<keyword evidence="1" id="KW-1133">Transmembrane helix</keyword>
<feature type="transmembrane region" description="Helical" evidence="1">
    <location>
        <begin position="103"/>
        <end position="125"/>
    </location>
</feature>
<dbReference type="Proteomes" id="UP001549110">
    <property type="component" value="Unassembled WGS sequence"/>
</dbReference>
<evidence type="ECO:0000313" key="4">
    <source>
        <dbReference type="Proteomes" id="UP001549110"/>
    </source>
</evidence>
<sequence>MSKYSPLSDHLASLAAAEWRASFAEIEAVLGASLPKAAQQPGWWRSEAEKPHQRAWLDQDWKVAEVGGGVVTFRKDQLAHEIQPPVLKAASETASHEAHKRQALSVTAVVGGAVALVAGLGVLVAKAVRSRKA</sequence>
<keyword evidence="4" id="KW-1185">Reference proteome</keyword>
<reference evidence="3 4" key="1">
    <citation type="submission" date="2024-06" db="EMBL/GenBank/DDBJ databases">
        <title>Genomic Encyclopedia of Type Strains, Phase IV (KMG-IV): sequencing the most valuable type-strain genomes for metagenomic binning, comparative biology and taxonomic classification.</title>
        <authorList>
            <person name="Goeker M."/>
        </authorList>
    </citation>
    <scope>NUCLEOTIDE SEQUENCE [LARGE SCALE GENOMIC DNA]</scope>
    <source>
        <strain evidence="3 4">DSM 17809</strain>
    </source>
</reference>
<dbReference type="EMBL" id="JBEPLU010000001">
    <property type="protein sequence ID" value="MET3525148.1"/>
    <property type="molecule type" value="Genomic_DNA"/>
</dbReference>